<gene>
    <name evidence="1" type="ORF">CCAP1982_LOCUS12102</name>
</gene>
<accession>A0A811UY83</accession>
<name>A0A811UY83_CERCA</name>
<dbReference type="EMBL" id="CAJHJT010000034">
    <property type="protein sequence ID" value="CAD7003664.1"/>
    <property type="molecule type" value="Genomic_DNA"/>
</dbReference>
<evidence type="ECO:0000313" key="1">
    <source>
        <dbReference type="EMBL" id="CAD7003664.1"/>
    </source>
</evidence>
<protein>
    <submittedName>
        <fullName evidence="1">(Mediterranean fruit fly) hypothetical protein</fullName>
    </submittedName>
</protein>
<evidence type="ECO:0000313" key="2">
    <source>
        <dbReference type="Proteomes" id="UP000606786"/>
    </source>
</evidence>
<reference evidence="1" key="1">
    <citation type="submission" date="2020-11" db="EMBL/GenBank/DDBJ databases">
        <authorList>
            <person name="Whitehead M."/>
        </authorList>
    </citation>
    <scope>NUCLEOTIDE SEQUENCE</scope>
    <source>
        <strain evidence="1">EGII</strain>
    </source>
</reference>
<dbReference type="AlphaFoldDB" id="A0A811UY83"/>
<organism evidence="1 2">
    <name type="scientific">Ceratitis capitata</name>
    <name type="common">Mediterranean fruit fly</name>
    <name type="synonym">Tephritis capitata</name>
    <dbReference type="NCBI Taxonomy" id="7213"/>
    <lineage>
        <taxon>Eukaryota</taxon>
        <taxon>Metazoa</taxon>
        <taxon>Ecdysozoa</taxon>
        <taxon>Arthropoda</taxon>
        <taxon>Hexapoda</taxon>
        <taxon>Insecta</taxon>
        <taxon>Pterygota</taxon>
        <taxon>Neoptera</taxon>
        <taxon>Endopterygota</taxon>
        <taxon>Diptera</taxon>
        <taxon>Brachycera</taxon>
        <taxon>Muscomorpha</taxon>
        <taxon>Tephritoidea</taxon>
        <taxon>Tephritidae</taxon>
        <taxon>Ceratitis</taxon>
        <taxon>Ceratitis</taxon>
    </lineage>
</organism>
<dbReference type="Proteomes" id="UP000606786">
    <property type="component" value="Unassembled WGS sequence"/>
</dbReference>
<proteinExistence type="predicted"/>
<comment type="caution">
    <text evidence="1">The sequence shown here is derived from an EMBL/GenBank/DDBJ whole genome shotgun (WGS) entry which is preliminary data.</text>
</comment>
<keyword evidence="2" id="KW-1185">Reference proteome</keyword>
<sequence>MRQSQRIVVPHFAVSQLTKTALCWLEWVSFADKAAKQWRHTIIVSTEITAVCIKPQGQTSRLNRHSIPLRQCSSK</sequence>